<dbReference type="InterPro" id="IPR040572">
    <property type="entry name" value="TackOD1"/>
</dbReference>
<feature type="domain" description="Thaumarchaeal output" evidence="1">
    <location>
        <begin position="50"/>
        <end position="227"/>
    </location>
</feature>
<sequence>MPVIVTGASSPSIEALANQWPGSRLLDLSDVVKRLEASASAEQHEAGLSASAERLLRWWRLYPDHVLQVSLSPALMAGCEWPLLSAWGMTASEQHDLLALFAQRGWTREVMLMTRTRHCRQCRSVHLNYIDVCPRCRHLDLVALDGLHCFTCGHVDRLDHFTHDERLVCPKCHVRLRHIGVDYDRPLESLACGKCDLWLVEGEVEVQCMDCGQLQQPGELIQQRVASLALSETGRRVVALPRKEGMPEQMVGQRVSRAELHHMLDLLVPLARRHAHRHLLMVMSSGALPSRSVASPLSASSPAASLSAMAQRLTSLLRDTDLVCEYDAGHWLFLLPHTPREHFADIARRIKSLTDLAEDDAGLDIALEMHELPSERCTGKAPYWLAKLLDDQASGQPSGKMPSEAEA</sequence>
<name>A0AAP4U106_9GAMM</name>
<dbReference type="EMBL" id="JAUORK010000008">
    <property type="protein sequence ID" value="MDO6672063.1"/>
    <property type="molecule type" value="Genomic_DNA"/>
</dbReference>
<dbReference type="Pfam" id="PF18551">
    <property type="entry name" value="TackOD1"/>
    <property type="match status" value="1"/>
</dbReference>
<reference evidence="2" key="1">
    <citation type="submission" date="2023-07" db="EMBL/GenBank/DDBJ databases">
        <title>Genome content predicts the carbon catabolic preferences of heterotrophic bacteria.</title>
        <authorList>
            <person name="Gralka M."/>
        </authorList>
    </citation>
    <scope>NUCLEOTIDE SEQUENCE</scope>
    <source>
        <strain evidence="2">C2R13</strain>
    </source>
</reference>
<evidence type="ECO:0000313" key="3">
    <source>
        <dbReference type="Proteomes" id="UP001170481"/>
    </source>
</evidence>
<proteinExistence type="predicted"/>
<protein>
    <recommendedName>
        <fullName evidence="1">Thaumarchaeal output domain-containing protein</fullName>
    </recommendedName>
</protein>
<gene>
    <name evidence="2" type="ORF">Q4535_08005</name>
</gene>
<evidence type="ECO:0000313" key="2">
    <source>
        <dbReference type="EMBL" id="MDO6672063.1"/>
    </source>
</evidence>
<organism evidence="2 3">
    <name type="scientific">Cobetia amphilecti</name>
    <dbReference type="NCBI Taxonomy" id="1055104"/>
    <lineage>
        <taxon>Bacteria</taxon>
        <taxon>Pseudomonadati</taxon>
        <taxon>Pseudomonadota</taxon>
        <taxon>Gammaproteobacteria</taxon>
        <taxon>Oceanospirillales</taxon>
        <taxon>Halomonadaceae</taxon>
        <taxon>Cobetia</taxon>
    </lineage>
</organism>
<dbReference type="AlphaFoldDB" id="A0AAP4U106"/>
<evidence type="ECO:0000259" key="1">
    <source>
        <dbReference type="Pfam" id="PF18551"/>
    </source>
</evidence>
<accession>A0AAP4U106</accession>
<dbReference type="RefSeq" id="WP_303593699.1">
    <property type="nucleotide sequence ID" value="NZ_JAUORK010000008.1"/>
</dbReference>
<comment type="caution">
    <text evidence="2">The sequence shown here is derived from an EMBL/GenBank/DDBJ whole genome shotgun (WGS) entry which is preliminary data.</text>
</comment>
<dbReference type="Proteomes" id="UP001170481">
    <property type="component" value="Unassembled WGS sequence"/>
</dbReference>